<evidence type="ECO:0000256" key="1">
    <source>
        <dbReference type="SAM" id="Phobius"/>
    </source>
</evidence>
<keyword evidence="1" id="KW-0812">Transmembrane</keyword>
<proteinExistence type="predicted"/>
<organism evidence="2 3">
    <name type="scientific">Streptomyces enissocaesilis</name>
    <dbReference type="NCBI Taxonomy" id="332589"/>
    <lineage>
        <taxon>Bacteria</taxon>
        <taxon>Bacillati</taxon>
        <taxon>Actinomycetota</taxon>
        <taxon>Actinomycetes</taxon>
        <taxon>Kitasatosporales</taxon>
        <taxon>Streptomycetaceae</taxon>
        <taxon>Streptomyces</taxon>
        <taxon>Streptomyces rochei group</taxon>
    </lineage>
</organism>
<keyword evidence="1" id="KW-0472">Membrane</keyword>
<comment type="caution">
    <text evidence="2">The sequence shown here is derived from an EMBL/GenBank/DDBJ whole genome shotgun (WGS) entry which is preliminary data.</text>
</comment>
<gene>
    <name evidence="2" type="ORF">GCM10010446_28650</name>
</gene>
<protein>
    <submittedName>
        <fullName evidence="2">Uncharacterized protein</fullName>
    </submittedName>
</protein>
<dbReference type="Proteomes" id="UP001500403">
    <property type="component" value="Unassembled WGS sequence"/>
</dbReference>
<evidence type="ECO:0000313" key="3">
    <source>
        <dbReference type="Proteomes" id="UP001500403"/>
    </source>
</evidence>
<reference evidence="2 3" key="1">
    <citation type="journal article" date="2019" name="Int. J. Syst. Evol. Microbiol.">
        <title>The Global Catalogue of Microorganisms (GCM) 10K type strain sequencing project: providing services to taxonomists for standard genome sequencing and annotation.</title>
        <authorList>
            <consortium name="The Broad Institute Genomics Platform"/>
            <consortium name="The Broad Institute Genome Sequencing Center for Infectious Disease"/>
            <person name="Wu L."/>
            <person name="Ma J."/>
        </authorList>
    </citation>
    <scope>NUCLEOTIDE SEQUENCE [LARGE SCALE GENOMIC DNA]</scope>
    <source>
        <strain evidence="2 3">JCM 9088</strain>
    </source>
</reference>
<keyword evidence="3" id="KW-1185">Reference proteome</keyword>
<evidence type="ECO:0000313" key="2">
    <source>
        <dbReference type="EMBL" id="GAA2941696.1"/>
    </source>
</evidence>
<feature type="transmembrane region" description="Helical" evidence="1">
    <location>
        <begin position="148"/>
        <end position="170"/>
    </location>
</feature>
<keyword evidence="1" id="KW-1133">Transmembrane helix</keyword>
<feature type="transmembrane region" description="Helical" evidence="1">
    <location>
        <begin position="82"/>
        <end position="102"/>
    </location>
</feature>
<feature type="transmembrane region" description="Helical" evidence="1">
    <location>
        <begin position="123"/>
        <end position="142"/>
    </location>
</feature>
<dbReference type="EMBL" id="BAAAUD010000031">
    <property type="protein sequence ID" value="GAA2941696.1"/>
    <property type="molecule type" value="Genomic_DNA"/>
</dbReference>
<accession>A0ABN3X7W9</accession>
<sequence>MPQWKLTSTVSIMETNGDVIRPNAQQALAALTDAERVRGTTAAASATPWPRWFTTALTLYVTAIPPVHGGTLASPDWLMPQAAWSVVLVVLTAAYMALYAAAASNWRKKTGVALRFDLLPKRVTLPLVTGLPALLLGSAFVFRATREPLWLLAASALGAGVSIGFHLVFVRLHRKAS</sequence>
<name>A0ABN3X7W9_9ACTN</name>